<dbReference type="OrthoDB" id="5294255at2"/>
<reference evidence="11 12" key="1">
    <citation type="journal article" date="2012" name="Stand. Genomic Sci.">
        <title>Complete genome sequencing and analysis of Saprospira grandis str. Lewin, a predatory marine bacterium.</title>
        <authorList>
            <person name="Saw J.H."/>
            <person name="Yuryev A."/>
            <person name="Kanbe M."/>
            <person name="Hou S."/>
            <person name="Young A.G."/>
            <person name="Aizawa S."/>
            <person name="Alam M."/>
        </authorList>
    </citation>
    <scope>NUCLEOTIDE SEQUENCE [LARGE SCALE GENOMIC DNA]</scope>
    <source>
        <strain evidence="11 12">Lewin</strain>
    </source>
</reference>
<dbReference type="EMBL" id="CP002831">
    <property type="protein sequence ID" value="AFC24719.1"/>
    <property type="molecule type" value="Genomic_DNA"/>
</dbReference>
<evidence type="ECO:0000256" key="2">
    <source>
        <dbReference type="ARBA" id="ARBA00004184"/>
    </source>
</evidence>
<dbReference type="GO" id="GO:0046933">
    <property type="term" value="F:proton-transporting ATP synthase activity, rotational mechanism"/>
    <property type="evidence" value="ECO:0007669"/>
    <property type="project" value="InterPro"/>
</dbReference>
<keyword evidence="4 9" id="KW-0813">Transport</keyword>
<dbReference type="HOGENOM" id="CLU_084338_4_1_10"/>
<keyword evidence="6" id="KW-0472">Membrane</keyword>
<feature type="domain" description="ATP synthase F1 complex delta/epsilon subunit N-terminal" evidence="10">
    <location>
        <begin position="1"/>
        <end position="78"/>
    </location>
</feature>
<keyword evidence="5 9" id="KW-0406">Ion transport</keyword>
<dbReference type="GO" id="GO:0016787">
    <property type="term" value="F:hydrolase activity"/>
    <property type="evidence" value="ECO:0007669"/>
    <property type="project" value="UniProtKB-KW"/>
</dbReference>
<keyword evidence="7 9" id="KW-0139">CF(1)</keyword>
<evidence type="ECO:0000256" key="3">
    <source>
        <dbReference type="ARBA" id="ARBA00005712"/>
    </source>
</evidence>
<dbReference type="PANTHER" id="PTHR13822:SF10">
    <property type="entry name" value="ATP SYNTHASE EPSILON CHAIN, CHLOROPLASTIC"/>
    <property type="match status" value="1"/>
</dbReference>
<dbReference type="STRING" id="984262.SGRA_1988"/>
<evidence type="ECO:0000256" key="6">
    <source>
        <dbReference type="ARBA" id="ARBA00023136"/>
    </source>
</evidence>
<dbReference type="NCBIfam" id="TIGR01216">
    <property type="entry name" value="ATP_synt_epsi"/>
    <property type="match status" value="1"/>
</dbReference>
<dbReference type="Proteomes" id="UP000007519">
    <property type="component" value="Chromosome"/>
</dbReference>
<comment type="function">
    <text evidence="1">Produces ATP from ADP in the presence of a proton gradient across the membrane.</text>
</comment>
<dbReference type="PANTHER" id="PTHR13822">
    <property type="entry name" value="ATP SYNTHASE DELTA/EPSILON CHAIN"/>
    <property type="match status" value="1"/>
</dbReference>
<dbReference type="GO" id="GO:0012505">
    <property type="term" value="C:endomembrane system"/>
    <property type="evidence" value="ECO:0007669"/>
    <property type="project" value="UniProtKB-SubCell"/>
</dbReference>
<dbReference type="GO" id="GO:0045259">
    <property type="term" value="C:proton-transporting ATP synthase complex"/>
    <property type="evidence" value="ECO:0007669"/>
    <property type="project" value="UniProtKB-KW"/>
</dbReference>
<dbReference type="CDD" id="cd12152">
    <property type="entry name" value="F1-ATPase_delta"/>
    <property type="match status" value="1"/>
</dbReference>
<evidence type="ECO:0000256" key="5">
    <source>
        <dbReference type="ARBA" id="ARBA00023065"/>
    </source>
</evidence>
<dbReference type="KEGG" id="sgn:SGRA_1988"/>
<evidence type="ECO:0000256" key="1">
    <source>
        <dbReference type="ARBA" id="ARBA00003543"/>
    </source>
</evidence>
<dbReference type="eggNOG" id="COG0355">
    <property type="taxonomic scope" value="Bacteria"/>
</dbReference>
<evidence type="ECO:0000256" key="8">
    <source>
        <dbReference type="ARBA" id="ARBA00023310"/>
    </source>
</evidence>
<dbReference type="EC" id="3.6.3.14" evidence="11"/>
<evidence type="ECO:0000313" key="11">
    <source>
        <dbReference type="EMBL" id="AFC24719.1"/>
    </source>
</evidence>
<evidence type="ECO:0000256" key="4">
    <source>
        <dbReference type="ARBA" id="ARBA00022448"/>
    </source>
</evidence>
<evidence type="ECO:0000259" key="10">
    <source>
        <dbReference type="Pfam" id="PF02823"/>
    </source>
</evidence>
<evidence type="ECO:0000256" key="9">
    <source>
        <dbReference type="RuleBase" id="RU003656"/>
    </source>
</evidence>
<evidence type="ECO:0000313" key="12">
    <source>
        <dbReference type="Proteomes" id="UP000007519"/>
    </source>
</evidence>
<accession>H6L281</accession>
<comment type="subcellular location">
    <subcellularLocation>
        <location evidence="2">Endomembrane system</location>
        <topology evidence="2">Peripheral membrane protein</topology>
    </subcellularLocation>
</comment>
<proteinExistence type="inferred from homology"/>
<evidence type="ECO:0000256" key="7">
    <source>
        <dbReference type="ARBA" id="ARBA00023196"/>
    </source>
</evidence>
<sequence>MELIVLTPDKKVFEGKISSITVPGVDGEFEVLENHAAIVASLQAGDVSFLAQEGGKQELAIQSGFIEVLDNKVSLLVQE</sequence>
<comment type="subunit">
    <text evidence="9">F-type ATPases have 2 components, CF(1) - the catalytic core - and CF(0) - the membrane proton channel. CF(1) has five subunits: alpha(3), beta(3), gamma(1), delta(1), epsilon(1). CF(0) has three main subunits: a, b and c.</text>
</comment>
<dbReference type="SUPFAM" id="SSF51344">
    <property type="entry name" value="Epsilon subunit of F1F0-ATP synthase N-terminal domain"/>
    <property type="match status" value="1"/>
</dbReference>
<comment type="similarity">
    <text evidence="3 9">Belongs to the ATPase epsilon chain family.</text>
</comment>
<keyword evidence="8 9" id="KW-0066">ATP synthesis</keyword>
<organism evidence="11 12">
    <name type="scientific">Saprospira grandis (strain Lewin)</name>
    <dbReference type="NCBI Taxonomy" id="984262"/>
    <lineage>
        <taxon>Bacteria</taxon>
        <taxon>Pseudomonadati</taxon>
        <taxon>Bacteroidota</taxon>
        <taxon>Saprospiria</taxon>
        <taxon>Saprospirales</taxon>
        <taxon>Saprospiraceae</taxon>
        <taxon>Saprospira</taxon>
    </lineage>
</organism>
<protein>
    <submittedName>
        <fullName evidence="11">H+-transporting two-sector ATPase, epsilon subunit</fullName>
        <ecNumber evidence="11">3.6.3.14</ecNumber>
    </submittedName>
</protein>
<dbReference type="Pfam" id="PF02823">
    <property type="entry name" value="ATP-synt_DE_N"/>
    <property type="match status" value="1"/>
</dbReference>
<dbReference type="AlphaFoldDB" id="H6L281"/>
<keyword evidence="11" id="KW-0378">Hydrolase</keyword>
<dbReference type="RefSeq" id="WP_002658810.1">
    <property type="nucleotide sequence ID" value="NC_016940.1"/>
</dbReference>
<dbReference type="InterPro" id="IPR020546">
    <property type="entry name" value="ATP_synth_F1_dsu/esu_N"/>
</dbReference>
<dbReference type="InterPro" id="IPR001469">
    <property type="entry name" value="ATP_synth_F1_dsu/esu"/>
</dbReference>
<dbReference type="Gene3D" id="2.60.15.10">
    <property type="entry name" value="F0F1 ATP synthase delta/epsilon subunit, N-terminal"/>
    <property type="match status" value="1"/>
</dbReference>
<keyword evidence="12" id="KW-1185">Reference proteome</keyword>
<name>H6L281_SAPGL</name>
<dbReference type="InterPro" id="IPR036771">
    <property type="entry name" value="ATPsynth_dsu/esu_N"/>
</dbReference>
<gene>
    <name evidence="11" type="primary">atpC</name>
    <name evidence="11" type="ordered locus">SGRA_1988</name>
</gene>